<comment type="caution">
    <text evidence="1">The sequence shown here is derived from an EMBL/GenBank/DDBJ whole genome shotgun (WGS) entry which is preliminary data.</text>
</comment>
<sequence length="261" mass="29588">MALYSAHSHLNDGFGWQSDGSYLYTGSTREKMNEAVLDSLDQGRTLHLLENLRNSAAQRYIEPFVLANVFELTVPRYYPGGELVTIPVFKLTPVLNVVHRPWEIFDSLPGGEARVVPVERHELIRWEDPELADEVDRLRPEAVLENAFCRYLLSQGIAFHRWQITYDSSHRPLLTDVWIPAHQLLVESKASSSRESIREAIGQLIDYTRFVKTSRRAVLVPEAPSADLLALLHSQEIAAIWPGDSGGWEASVNWLRGFGKL</sequence>
<accession>A0A9X1NMG9</accession>
<gene>
    <name evidence="1" type="ORF">LR394_39945</name>
</gene>
<keyword evidence="2" id="KW-1185">Reference proteome</keyword>
<protein>
    <recommendedName>
        <fullName evidence="3">Restriction endonuclease</fullName>
    </recommendedName>
</protein>
<dbReference type="AlphaFoldDB" id="A0A9X1NMG9"/>
<evidence type="ECO:0000313" key="1">
    <source>
        <dbReference type="EMBL" id="MCD5317085.1"/>
    </source>
</evidence>
<evidence type="ECO:0008006" key="3">
    <source>
        <dbReference type="Google" id="ProtNLM"/>
    </source>
</evidence>
<dbReference type="EMBL" id="JAJOMB010000041">
    <property type="protein sequence ID" value="MCD5317085.1"/>
    <property type="molecule type" value="Genomic_DNA"/>
</dbReference>
<proteinExistence type="predicted"/>
<name>A0A9X1NMG9_9ACTN</name>
<dbReference type="Proteomes" id="UP001138997">
    <property type="component" value="Unassembled WGS sequence"/>
</dbReference>
<evidence type="ECO:0000313" key="2">
    <source>
        <dbReference type="Proteomes" id="UP001138997"/>
    </source>
</evidence>
<organism evidence="1 2">
    <name type="scientific">Kineosporia babensis</name>
    <dbReference type="NCBI Taxonomy" id="499548"/>
    <lineage>
        <taxon>Bacteria</taxon>
        <taxon>Bacillati</taxon>
        <taxon>Actinomycetota</taxon>
        <taxon>Actinomycetes</taxon>
        <taxon>Kineosporiales</taxon>
        <taxon>Kineosporiaceae</taxon>
        <taxon>Kineosporia</taxon>
    </lineage>
</organism>
<reference evidence="1" key="1">
    <citation type="submission" date="2021-11" db="EMBL/GenBank/DDBJ databases">
        <title>Streptomyces corallinus and Kineosporia corallina sp. nov., two new coral-derived marine actinobacteria.</title>
        <authorList>
            <person name="Buangrab K."/>
            <person name="Sutthacheep M."/>
            <person name="Yeemin T."/>
            <person name="Harunari E."/>
            <person name="Igarashi Y."/>
            <person name="Sripreechasak P."/>
            <person name="Kanchanasin P."/>
            <person name="Tanasupawat S."/>
            <person name="Phongsopitanun W."/>
        </authorList>
    </citation>
    <scope>NUCLEOTIDE SEQUENCE</scope>
    <source>
        <strain evidence="1">JCM 31032</strain>
    </source>
</reference>
<dbReference type="RefSeq" id="WP_231449936.1">
    <property type="nucleotide sequence ID" value="NZ_JAJOMB010000041.1"/>
</dbReference>